<feature type="transmembrane region" description="Helical" evidence="1">
    <location>
        <begin position="117"/>
        <end position="133"/>
    </location>
</feature>
<feature type="transmembrane region" description="Helical" evidence="1">
    <location>
        <begin position="24"/>
        <end position="43"/>
    </location>
</feature>
<dbReference type="EMBL" id="JAGINU010000001">
    <property type="protein sequence ID" value="MBP2365272.1"/>
    <property type="molecule type" value="Genomic_DNA"/>
</dbReference>
<name>A0ABS4VMW5_9PSEU</name>
<dbReference type="Proteomes" id="UP001519295">
    <property type="component" value="Unassembled WGS sequence"/>
</dbReference>
<protein>
    <submittedName>
        <fullName evidence="2">Uncharacterized protein</fullName>
    </submittedName>
</protein>
<dbReference type="InterPro" id="IPR045713">
    <property type="entry name" value="DUF6069"/>
</dbReference>
<comment type="caution">
    <text evidence="2">The sequence shown here is derived from an EMBL/GenBank/DDBJ whole genome shotgun (WGS) entry which is preliminary data.</text>
</comment>
<dbReference type="RefSeq" id="WP_210025199.1">
    <property type="nucleotide sequence ID" value="NZ_JAGINU010000001.1"/>
</dbReference>
<keyword evidence="1" id="KW-0472">Membrane</keyword>
<feature type="transmembrane region" description="Helical" evidence="1">
    <location>
        <begin position="91"/>
        <end position="111"/>
    </location>
</feature>
<keyword evidence="1" id="KW-1133">Transmembrane helix</keyword>
<keyword evidence="1" id="KW-0812">Transmembrane</keyword>
<sequence length="138" mass="14616">MTSYNAIPTTSTTLRASWLARPTGVAATVLVTLFVWLLGRLAGADYLLDDPAQPVVISAGATAVVTLVVALLGWGALALLERVTRHAARIWTGLAVLVLILSMFPIFFVVATPATMAALYAVHLAVAVLIPALRPDRR</sequence>
<evidence type="ECO:0000313" key="2">
    <source>
        <dbReference type="EMBL" id="MBP2365272.1"/>
    </source>
</evidence>
<organism evidence="2 3">
    <name type="scientific">Pseudonocardia parietis</name>
    <dbReference type="NCBI Taxonomy" id="570936"/>
    <lineage>
        <taxon>Bacteria</taxon>
        <taxon>Bacillati</taxon>
        <taxon>Actinomycetota</taxon>
        <taxon>Actinomycetes</taxon>
        <taxon>Pseudonocardiales</taxon>
        <taxon>Pseudonocardiaceae</taxon>
        <taxon>Pseudonocardia</taxon>
    </lineage>
</organism>
<accession>A0ABS4VMW5</accession>
<proteinExistence type="predicted"/>
<gene>
    <name evidence="2" type="ORF">JOF36_000968</name>
</gene>
<evidence type="ECO:0000256" key="1">
    <source>
        <dbReference type="SAM" id="Phobius"/>
    </source>
</evidence>
<keyword evidence="3" id="KW-1185">Reference proteome</keyword>
<reference evidence="2 3" key="1">
    <citation type="submission" date="2021-03" db="EMBL/GenBank/DDBJ databases">
        <title>Sequencing the genomes of 1000 actinobacteria strains.</title>
        <authorList>
            <person name="Klenk H.-P."/>
        </authorList>
    </citation>
    <scope>NUCLEOTIDE SEQUENCE [LARGE SCALE GENOMIC DNA]</scope>
    <source>
        <strain evidence="2 3">DSM 45256</strain>
    </source>
</reference>
<evidence type="ECO:0000313" key="3">
    <source>
        <dbReference type="Proteomes" id="UP001519295"/>
    </source>
</evidence>
<dbReference type="Pfam" id="PF19545">
    <property type="entry name" value="DUF6069"/>
    <property type="match status" value="1"/>
</dbReference>
<feature type="transmembrane region" description="Helical" evidence="1">
    <location>
        <begin position="55"/>
        <end position="79"/>
    </location>
</feature>